<feature type="chain" id="PRO_5015855310" evidence="3">
    <location>
        <begin position="23"/>
        <end position="116"/>
    </location>
</feature>
<protein>
    <submittedName>
        <fullName evidence="4">Uncharacterized protein</fullName>
    </submittedName>
</protein>
<organism evidence="4 5">
    <name type="scientific">Archangium gephyra</name>
    <dbReference type="NCBI Taxonomy" id="48"/>
    <lineage>
        <taxon>Bacteria</taxon>
        <taxon>Pseudomonadati</taxon>
        <taxon>Myxococcota</taxon>
        <taxon>Myxococcia</taxon>
        <taxon>Myxococcales</taxon>
        <taxon>Cystobacterineae</taxon>
        <taxon>Archangiaceae</taxon>
        <taxon>Archangium</taxon>
    </lineage>
</organism>
<dbReference type="AlphaFoldDB" id="A0A2W5TU53"/>
<evidence type="ECO:0000256" key="1">
    <source>
        <dbReference type="SAM" id="MobiDB-lite"/>
    </source>
</evidence>
<evidence type="ECO:0000256" key="3">
    <source>
        <dbReference type="SAM" id="SignalP"/>
    </source>
</evidence>
<keyword evidence="3" id="KW-0732">Signal</keyword>
<keyword evidence="2" id="KW-0472">Membrane</keyword>
<dbReference type="Proteomes" id="UP000249061">
    <property type="component" value="Unassembled WGS sequence"/>
</dbReference>
<reference evidence="4 5" key="1">
    <citation type="submission" date="2017-08" db="EMBL/GenBank/DDBJ databases">
        <title>Infants hospitalized years apart are colonized by the same room-sourced microbial strains.</title>
        <authorList>
            <person name="Brooks B."/>
            <person name="Olm M.R."/>
            <person name="Firek B.A."/>
            <person name="Baker R."/>
            <person name="Thomas B.C."/>
            <person name="Morowitz M.J."/>
            <person name="Banfield J.F."/>
        </authorList>
    </citation>
    <scope>NUCLEOTIDE SEQUENCE [LARGE SCALE GENOMIC DNA]</scope>
    <source>
        <strain evidence="4">S2_003_000_R2_14</strain>
    </source>
</reference>
<keyword evidence="2" id="KW-0812">Transmembrane</keyword>
<feature type="transmembrane region" description="Helical" evidence="2">
    <location>
        <begin position="67"/>
        <end position="88"/>
    </location>
</feature>
<name>A0A2W5TU53_9BACT</name>
<keyword evidence="2" id="KW-1133">Transmembrane helix</keyword>
<evidence type="ECO:0000256" key="2">
    <source>
        <dbReference type="SAM" id="Phobius"/>
    </source>
</evidence>
<accession>A0A2W5TU53</accession>
<feature type="region of interest" description="Disordered" evidence="1">
    <location>
        <begin position="96"/>
        <end position="116"/>
    </location>
</feature>
<sequence length="116" mass="13023">MRRATQTVLLMLSLTVAASAFAANGRQKPSEYQELTDEDRAAARLRAKNRVSTWSEANLPEEYEFPWMRIGFVVLAFAIATPFAIAAYRNSSQELKEHTAFSQQGRKRKPAATDEA</sequence>
<feature type="signal peptide" evidence="3">
    <location>
        <begin position="1"/>
        <end position="22"/>
    </location>
</feature>
<dbReference type="EMBL" id="QFQP01000002">
    <property type="protein sequence ID" value="PZR17577.1"/>
    <property type="molecule type" value="Genomic_DNA"/>
</dbReference>
<gene>
    <name evidence="4" type="ORF">DI536_04490</name>
</gene>
<evidence type="ECO:0000313" key="5">
    <source>
        <dbReference type="Proteomes" id="UP000249061"/>
    </source>
</evidence>
<proteinExistence type="predicted"/>
<evidence type="ECO:0000313" key="4">
    <source>
        <dbReference type="EMBL" id="PZR17577.1"/>
    </source>
</evidence>
<comment type="caution">
    <text evidence="4">The sequence shown here is derived from an EMBL/GenBank/DDBJ whole genome shotgun (WGS) entry which is preliminary data.</text>
</comment>